<feature type="domain" description="Tyr recombinase" evidence="6">
    <location>
        <begin position="187"/>
        <end position="383"/>
    </location>
</feature>
<comment type="caution">
    <text evidence="8">The sequence shown here is derived from an EMBL/GenBank/DDBJ whole genome shotgun (WGS) entry which is preliminary data.</text>
</comment>
<evidence type="ECO:0000313" key="8">
    <source>
        <dbReference type="EMBL" id="KCY21630.1"/>
    </source>
</evidence>
<dbReference type="GO" id="GO:0015074">
    <property type="term" value="P:DNA integration"/>
    <property type="evidence" value="ECO:0007669"/>
    <property type="project" value="UniProtKB-KW"/>
</dbReference>
<dbReference type="PANTHER" id="PTHR30629">
    <property type="entry name" value="PROPHAGE INTEGRASE"/>
    <property type="match status" value="1"/>
</dbReference>
<accession>A0A062IP97</accession>
<dbReference type="Gene3D" id="1.10.150.130">
    <property type="match status" value="1"/>
</dbReference>
<dbReference type="Proteomes" id="UP000027327">
    <property type="component" value="Unassembled WGS sequence"/>
</dbReference>
<dbReference type="PROSITE" id="PS51898">
    <property type="entry name" value="TYR_RECOMBINASE"/>
    <property type="match status" value="1"/>
</dbReference>
<dbReference type="RefSeq" id="WP_032035948.1">
    <property type="nucleotide sequence ID" value="NZ_JMOD01000007.1"/>
</dbReference>
<evidence type="ECO:0000256" key="1">
    <source>
        <dbReference type="ARBA" id="ARBA00008857"/>
    </source>
</evidence>
<keyword evidence="4" id="KW-0233">DNA recombination</keyword>
<dbReference type="InterPro" id="IPR010998">
    <property type="entry name" value="Integrase_recombinase_N"/>
</dbReference>
<dbReference type="InterPro" id="IPR002104">
    <property type="entry name" value="Integrase_catalytic"/>
</dbReference>
<dbReference type="Gene3D" id="1.10.443.10">
    <property type="entry name" value="Intergrase catalytic core"/>
    <property type="match status" value="1"/>
</dbReference>
<evidence type="ECO:0000259" key="6">
    <source>
        <dbReference type="PROSITE" id="PS51898"/>
    </source>
</evidence>
<evidence type="ECO:0000259" key="7">
    <source>
        <dbReference type="PROSITE" id="PS51900"/>
    </source>
</evidence>
<dbReference type="EMBL" id="JMOD01000007">
    <property type="protein sequence ID" value="KCY21630.1"/>
    <property type="molecule type" value="Genomic_DNA"/>
</dbReference>
<dbReference type="GO" id="GO:0003677">
    <property type="term" value="F:DNA binding"/>
    <property type="evidence" value="ECO:0007669"/>
    <property type="project" value="UniProtKB-UniRule"/>
</dbReference>
<dbReference type="Pfam" id="PF00589">
    <property type="entry name" value="Phage_integrase"/>
    <property type="match status" value="1"/>
</dbReference>
<evidence type="ECO:0000256" key="4">
    <source>
        <dbReference type="ARBA" id="ARBA00023172"/>
    </source>
</evidence>
<evidence type="ECO:0000313" key="9">
    <source>
        <dbReference type="Proteomes" id="UP000027327"/>
    </source>
</evidence>
<keyword evidence="2" id="KW-0229">DNA integration</keyword>
<dbReference type="GO" id="GO:0006310">
    <property type="term" value="P:DNA recombination"/>
    <property type="evidence" value="ECO:0007669"/>
    <property type="project" value="UniProtKB-KW"/>
</dbReference>
<sequence length="386" mass="44541">MADRTSSKSLPQGVRIRNGAVQIYFERNKQAYNITLPHPASAEGITAAAKIRDQLIVKAEWGILTEKDIAEAKGLDTDDNSVIVGEGILFQNAAQQYLKLCESNIDTKKGYKNILEHHWMPDLALIPIHQITSEDIKELIIERDFKTAKTLNNCLIPLRGVFEYAFENKYIESNPLEAIKNKKIQVDIPDPFNRTEMNALLEYLEKNMVEDEEFYHWYYELAFWTGCRPSELIALHESDIDLFNDTFRVTKSRVRGIEKNVTKTRVAREVYLNGRSKKAIEELLKFKRKKSFKGKHLLICPETGEPFFNEKPPRNRLVEAMKACGIRHRPAYNARHTYATMLLMDGVNPVFVADQLGHSLQMLMKRYAKWIHGDKNKLEIAKLKTD</sequence>
<dbReference type="PROSITE" id="PS51900">
    <property type="entry name" value="CB"/>
    <property type="match status" value="1"/>
</dbReference>
<gene>
    <name evidence="8" type="ORF">J596_0657</name>
</gene>
<name>A0A062IP97_ACIBA</name>
<evidence type="ECO:0000256" key="5">
    <source>
        <dbReference type="PROSITE-ProRule" id="PRU01248"/>
    </source>
</evidence>
<dbReference type="InterPro" id="IPR050808">
    <property type="entry name" value="Phage_Integrase"/>
</dbReference>
<dbReference type="PANTHER" id="PTHR30629:SF2">
    <property type="entry name" value="PROPHAGE INTEGRASE INTS-RELATED"/>
    <property type="match status" value="1"/>
</dbReference>
<comment type="similarity">
    <text evidence="1">Belongs to the 'phage' integrase family.</text>
</comment>
<feature type="domain" description="Core-binding (CB)" evidence="7">
    <location>
        <begin position="88"/>
        <end position="166"/>
    </location>
</feature>
<dbReference type="SUPFAM" id="SSF56349">
    <property type="entry name" value="DNA breaking-rejoining enzymes"/>
    <property type="match status" value="1"/>
</dbReference>
<dbReference type="InterPro" id="IPR011010">
    <property type="entry name" value="DNA_brk_join_enz"/>
</dbReference>
<dbReference type="InterPro" id="IPR013762">
    <property type="entry name" value="Integrase-like_cat_sf"/>
</dbReference>
<dbReference type="InterPro" id="IPR044068">
    <property type="entry name" value="CB"/>
</dbReference>
<dbReference type="CDD" id="cd01189">
    <property type="entry name" value="INT_ICEBs1_C_like"/>
    <property type="match status" value="1"/>
</dbReference>
<organism evidence="8 9">
    <name type="scientific">Acinetobacter baumannii 21072</name>
    <dbReference type="NCBI Taxonomy" id="1310697"/>
    <lineage>
        <taxon>Bacteria</taxon>
        <taxon>Pseudomonadati</taxon>
        <taxon>Pseudomonadota</taxon>
        <taxon>Gammaproteobacteria</taxon>
        <taxon>Moraxellales</taxon>
        <taxon>Moraxellaceae</taxon>
        <taxon>Acinetobacter</taxon>
        <taxon>Acinetobacter calcoaceticus/baumannii complex</taxon>
    </lineage>
</organism>
<keyword evidence="3 5" id="KW-0238">DNA-binding</keyword>
<evidence type="ECO:0000256" key="2">
    <source>
        <dbReference type="ARBA" id="ARBA00022908"/>
    </source>
</evidence>
<evidence type="ECO:0000256" key="3">
    <source>
        <dbReference type="ARBA" id="ARBA00023125"/>
    </source>
</evidence>
<proteinExistence type="inferred from homology"/>
<reference evidence="8 9" key="1">
    <citation type="submission" date="2014-04" db="EMBL/GenBank/DDBJ databases">
        <title>Comparative genomics and transcriptomics to identify genetic mechanisms underlying the emergence of carbapenem resistant Acinetobacter baumannii (CRAb).</title>
        <authorList>
            <person name="Harris A.D."/>
            <person name="Johnson K.J."/>
            <person name="George J."/>
            <person name="Nadendla S."/>
            <person name="Daugherty S.C."/>
            <person name="Parankush S."/>
            <person name="Sadzewicz L."/>
            <person name="Tallon L."/>
            <person name="Sengamalay N."/>
            <person name="Hazen T.H."/>
            <person name="Rasko D.A."/>
        </authorList>
    </citation>
    <scope>NUCLEOTIDE SEQUENCE [LARGE SCALE GENOMIC DNA]</scope>
    <source>
        <strain evidence="8 9">21072</strain>
    </source>
</reference>
<protein>
    <submittedName>
        <fullName evidence="8">Phage integrase family protein</fullName>
    </submittedName>
</protein>
<dbReference type="PATRIC" id="fig|1310697.3.peg.617"/>
<dbReference type="AlphaFoldDB" id="A0A062IP97"/>